<sequence length="140" mass="16359">MSDSRILTIRKSDNKNHEDIMLPLMFLGEKFGYSLKSIFRQIHSAPEIHLGVYPDTFPHTIQEYYWIKLGIPGENPWVALGKLKGDMYFLYTAFMSRPSNTFINNGHMDLWVSSRYSDIVQFAMDKAFYKEYISNTTTVK</sequence>
<reference evidence="1" key="1">
    <citation type="journal article" date="2020" name="Nature">
        <title>Giant virus diversity and host interactions through global metagenomics.</title>
        <authorList>
            <person name="Schulz F."/>
            <person name="Roux S."/>
            <person name="Paez-Espino D."/>
            <person name="Jungbluth S."/>
            <person name="Walsh D.A."/>
            <person name="Denef V.J."/>
            <person name="McMahon K.D."/>
            <person name="Konstantinidis K.T."/>
            <person name="Eloe-Fadrosh E.A."/>
            <person name="Kyrpides N.C."/>
            <person name="Woyke T."/>
        </authorList>
    </citation>
    <scope>NUCLEOTIDE SEQUENCE</scope>
    <source>
        <strain evidence="1">GVMAG-S-1101161-73</strain>
    </source>
</reference>
<proteinExistence type="predicted"/>
<accession>A0A6C0AN61</accession>
<protein>
    <submittedName>
        <fullName evidence="1">Uncharacterized protein</fullName>
    </submittedName>
</protein>
<dbReference type="AlphaFoldDB" id="A0A6C0AN61"/>
<name>A0A6C0AN61_9ZZZZ</name>
<evidence type="ECO:0000313" key="1">
    <source>
        <dbReference type="EMBL" id="QHS81192.1"/>
    </source>
</evidence>
<dbReference type="EMBL" id="MN740730">
    <property type="protein sequence ID" value="QHS81192.1"/>
    <property type="molecule type" value="Genomic_DNA"/>
</dbReference>
<organism evidence="1">
    <name type="scientific">viral metagenome</name>
    <dbReference type="NCBI Taxonomy" id="1070528"/>
    <lineage>
        <taxon>unclassified sequences</taxon>
        <taxon>metagenomes</taxon>
        <taxon>organismal metagenomes</taxon>
    </lineage>
</organism>